<reference evidence="2 3" key="1">
    <citation type="journal article" date="2018" name="PLoS ONE">
        <title>The draft genome of Kipferlia bialata reveals reductive genome evolution in fornicate parasites.</title>
        <authorList>
            <person name="Tanifuji G."/>
            <person name="Takabayashi S."/>
            <person name="Kume K."/>
            <person name="Takagi M."/>
            <person name="Nakayama T."/>
            <person name="Kamikawa R."/>
            <person name="Inagaki Y."/>
            <person name="Hashimoto T."/>
        </authorList>
    </citation>
    <scope>NUCLEOTIDE SEQUENCE [LARGE SCALE GENOMIC DNA]</scope>
    <source>
        <strain evidence="2">NY0173</strain>
    </source>
</reference>
<proteinExistence type="predicted"/>
<dbReference type="AlphaFoldDB" id="A0A391NWM9"/>
<feature type="compositionally biased region" description="Acidic residues" evidence="1">
    <location>
        <begin position="7"/>
        <end position="22"/>
    </location>
</feature>
<evidence type="ECO:0000313" key="2">
    <source>
        <dbReference type="EMBL" id="GCA64406.1"/>
    </source>
</evidence>
<sequence>MPGPEPDFWEDDDADYHEESDVSESSSTTSDLSDDDLSAQEVGADRDGGGDHLVPTYPTEGVARPRDVGDLNSGVTFAHLERVVSDSIWNSTPDSFKPYTPIWALGGAMREITDENGGMVTAQSMPEAILKKVCNMT</sequence>
<name>A0A391NWM9_9EUKA</name>
<organism evidence="2 3">
    <name type="scientific">Kipferlia bialata</name>
    <dbReference type="NCBI Taxonomy" id="797122"/>
    <lineage>
        <taxon>Eukaryota</taxon>
        <taxon>Metamonada</taxon>
        <taxon>Carpediemonas-like organisms</taxon>
        <taxon>Kipferlia</taxon>
    </lineage>
</organism>
<evidence type="ECO:0000313" key="3">
    <source>
        <dbReference type="Proteomes" id="UP000265618"/>
    </source>
</evidence>
<gene>
    <name evidence="2" type="ORF">KIPB_014178</name>
</gene>
<accession>A0A391NWM9</accession>
<evidence type="ECO:0000256" key="1">
    <source>
        <dbReference type="SAM" id="MobiDB-lite"/>
    </source>
</evidence>
<comment type="caution">
    <text evidence="2">The sequence shown here is derived from an EMBL/GenBank/DDBJ whole genome shotgun (WGS) entry which is preliminary data.</text>
</comment>
<keyword evidence="3" id="KW-1185">Reference proteome</keyword>
<protein>
    <submittedName>
        <fullName evidence="2">Uncharacterized protein</fullName>
    </submittedName>
</protein>
<dbReference type="EMBL" id="BDIP01007139">
    <property type="protein sequence ID" value="GCA64406.1"/>
    <property type="molecule type" value="Genomic_DNA"/>
</dbReference>
<dbReference type="Proteomes" id="UP000265618">
    <property type="component" value="Unassembled WGS sequence"/>
</dbReference>
<feature type="region of interest" description="Disordered" evidence="1">
    <location>
        <begin position="1"/>
        <end position="69"/>
    </location>
</feature>